<feature type="non-terminal residue" evidence="1">
    <location>
        <position position="1"/>
    </location>
</feature>
<protein>
    <submittedName>
        <fullName evidence="1">27782_t:CDS:1</fullName>
    </submittedName>
</protein>
<evidence type="ECO:0000313" key="1">
    <source>
        <dbReference type="EMBL" id="CAG8802064.1"/>
    </source>
</evidence>
<accession>A0ABN7VW27</accession>
<evidence type="ECO:0000313" key="2">
    <source>
        <dbReference type="Proteomes" id="UP000789901"/>
    </source>
</evidence>
<sequence length="93" mass="10654">KDKTESVLDLIWEVLEKSILEIVMKHILKKKIYKTKAARDGKKRPKLDKLIVELDGSLVRTSTKKGRINRMGASWVQVGLDKEKILDADYMGT</sequence>
<keyword evidence="2" id="KW-1185">Reference proteome</keyword>
<comment type="caution">
    <text evidence="1">The sequence shown here is derived from an EMBL/GenBank/DDBJ whole genome shotgun (WGS) entry which is preliminary data.</text>
</comment>
<dbReference type="EMBL" id="CAJVQB010023505">
    <property type="protein sequence ID" value="CAG8802064.1"/>
    <property type="molecule type" value="Genomic_DNA"/>
</dbReference>
<proteinExistence type="predicted"/>
<organism evidence="1 2">
    <name type="scientific">Gigaspora margarita</name>
    <dbReference type="NCBI Taxonomy" id="4874"/>
    <lineage>
        <taxon>Eukaryota</taxon>
        <taxon>Fungi</taxon>
        <taxon>Fungi incertae sedis</taxon>
        <taxon>Mucoromycota</taxon>
        <taxon>Glomeromycotina</taxon>
        <taxon>Glomeromycetes</taxon>
        <taxon>Diversisporales</taxon>
        <taxon>Gigasporaceae</taxon>
        <taxon>Gigaspora</taxon>
    </lineage>
</organism>
<name>A0ABN7VW27_GIGMA</name>
<dbReference type="Proteomes" id="UP000789901">
    <property type="component" value="Unassembled WGS sequence"/>
</dbReference>
<reference evidence="1 2" key="1">
    <citation type="submission" date="2021-06" db="EMBL/GenBank/DDBJ databases">
        <authorList>
            <person name="Kallberg Y."/>
            <person name="Tangrot J."/>
            <person name="Rosling A."/>
        </authorList>
    </citation>
    <scope>NUCLEOTIDE SEQUENCE [LARGE SCALE GENOMIC DNA]</scope>
    <source>
        <strain evidence="1 2">120-4 pot B 10/14</strain>
    </source>
</reference>
<gene>
    <name evidence="1" type="ORF">GMARGA_LOCUS23335</name>
</gene>